<dbReference type="AlphaFoldDB" id="C6ADE6"/>
<proteinExistence type="predicted"/>
<evidence type="ECO:0000313" key="2">
    <source>
        <dbReference type="EMBL" id="ACS51202.1"/>
    </source>
</evidence>
<dbReference type="HOGENOM" id="CLU_2116206_0_0_5"/>
<dbReference type="InterPro" id="IPR010982">
    <property type="entry name" value="Lambda_DNA-bd_dom_sf"/>
</dbReference>
<feature type="domain" description="HTH cro/C1-type" evidence="1">
    <location>
        <begin position="6"/>
        <end position="62"/>
    </location>
</feature>
<dbReference type="PROSITE" id="PS50943">
    <property type="entry name" value="HTH_CROC1"/>
    <property type="match status" value="1"/>
</dbReference>
<dbReference type="Proteomes" id="UP000001489">
    <property type="component" value="Chromosome"/>
</dbReference>
<dbReference type="SMART" id="SM00530">
    <property type="entry name" value="HTH_XRE"/>
    <property type="match status" value="1"/>
</dbReference>
<dbReference type="Pfam" id="PF01381">
    <property type="entry name" value="HTH_3"/>
    <property type="match status" value="1"/>
</dbReference>
<dbReference type="STRING" id="634504.Bgr_09240"/>
<gene>
    <name evidence="2" type="ordered locus">Bgr_09240</name>
</gene>
<dbReference type="EMBL" id="CP001562">
    <property type="protein sequence ID" value="ACS51202.1"/>
    <property type="molecule type" value="Genomic_DNA"/>
</dbReference>
<name>C6ADE6_BARGA</name>
<dbReference type="Gene3D" id="1.10.260.40">
    <property type="entry name" value="lambda repressor-like DNA-binding domains"/>
    <property type="match status" value="1"/>
</dbReference>
<evidence type="ECO:0000259" key="1">
    <source>
        <dbReference type="PROSITE" id="PS50943"/>
    </source>
</evidence>
<dbReference type="SUPFAM" id="SSF47413">
    <property type="entry name" value="lambda repressor-like DNA-binding domains"/>
    <property type="match status" value="1"/>
</dbReference>
<reference evidence="2 3" key="1">
    <citation type="journal article" date="2009" name="PLoS Genet.">
        <title>Run-off replication of host-adaptability genes is associated with gene transfer agents in the genome of mouse-infecting Bartonella grahamii.</title>
        <authorList>
            <person name="Berglund E.C."/>
            <person name="Frank A.C."/>
            <person name="Calteau A."/>
            <person name="Vinnere Pettersson O."/>
            <person name="Granberg F."/>
            <person name="Eriksson A.-S."/>
            <person name="Naeslund K."/>
            <person name="Holmberg M."/>
            <person name="Lindroos H."/>
            <person name="Andersson S.G."/>
        </authorList>
    </citation>
    <scope>NUCLEOTIDE SEQUENCE [LARGE SCALE GENOMIC DNA]</scope>
    <source>
        <strain evidence="3">as4aup</strain>
    </source>
</reference>
<dbReference type="eggNOG" id="ENOG503142Z">
    <property type="taxonomic scope" value="Bacteria"/>
</dbReference>
<dbReference type="KEGG" id="bgr:Bgr_09240"/>
<evidence type="ECO:0000313" key="3">
    <source>
        <dbReference type="Proteomes" id="UP000001489"/>
    </source>
</evidence>
<keyword evidence="3" id="KW-1185">Reference proteome</keyword>
<dbReference type="GO" id="GO:0003677">
    <property type="term" value="F:DNA binding"/>
    <property type="evidence" value="ECO:0007669"/>
    <property type="project" value="InterPro"/>
</dbReference>
<organism evidence="2 3">
    <name type="scientific">Bartonella grahamii (strain as4aup)</name>
    <dbReference type="NCBI Taxonomy" id="634504"/>
    <lineage>
        <taxon>Bacteria</taxon>
        <taxon>Pseudomonadati</taxon>
        <taxon>Pseudomonadota</taxon>
        <taxon>Alphaproteobacteria</taxon>
        <taxon>Hyphomicrobiales</taxon>
        <taxon>Bartonellaceae</taxon>
        <taxon>Bartonella</taxon>
    </lineage>
</organism>
<accession>C6ADE6</accession>
<dbReference type="CDD" id="cd00093">
    <property type="entry name" value="HTH_XRE"/>
    <property type="match status" value="1"/>
</dbReference>
<protein>
    <submittedName>
        <fullName evidence="2">Transcriptional regulator</fullName>
    </submittedName>
</protein>
<dbReference type="InterPro" id="IPR001387">
    <property type="entry name" value="Cro/C1-type_HTH"/>
</dbReference>
<sequence length="113" mass="13097">MGMFKLKSYLLKNNITYAEFAASIGVTQTSIARYINKKRFPQPRIIKQIAKITDNYVSPSDWYQENFTTAIQEKATPAFVNGSTVCMKPCEQNEMLQSQYEEKNEHQQQHTHS</sequence>